<accession>A0A1Q2H124</accession>
<evidence type="ECO:0000313" key="2">
    <source>
        <dbReference type="Proteomes" id="UP000188243"/>
    </source>
</evidence>
<proteinExistence type="predicted"/>
<organism evidence="1 2">
    <name type="scientific">Pseudoalteromonas aliena</name>
    <dbReference type="NCBI Taxonomy" id="247523"/>
    <lineage>
        <taxon>Bacteria</taxon>
        <taxon>Pseudomonadati</taxon>
        <taxon>Pseudomonadota</taxon>
        <taxon>Gammaproteobacteria</taxon>
        <taxon>Alteromonadales</taxon>
        <taxon>Pseudoalteromonadaceae</taxon>
        <taxon>Pseudoalteromonas</taxon>
    </lineage>
</organism>
<sequence length="62" mass="7137">MRSESSYLNQKGNPYLAFIHRYYLFMGEKHTPQALLCLNTKHTAAKLITKGQHGLVCIMKIK</sequence>
<dbReference type="KEGG" id="paln:B0W48_15425"/>
<dbReference type="EMBL" id="CP019628">
    <property type="protein sequence ID" value="AQQ01037.1"/>
    <property type="molecule type" value="Genomic_DNA"/>
</dbReference>
<dbReference type="STRING" id="247523.B0W48_15425"/>
<dbReference type="Proteomes" id="UP000188243">
    <property type="component" value="Chromosome"/>
</dbReference>
<evidence type="ECO:0000313" key="1">
    <source>
        <dbReference type="EMBL" id="AQQ01037.1"/>
    </source>
</evidence>
<gene>
    <name evidence="1" type="ORF">B0W48_15425</name>
</gene>
<dbReference type="AlphaFoldDB" id="A0A1Q2H124"/>
<reference evidence="1 2" key="1">
    <citation type="submission" date="2017-02" db="EMBL/GenBank/DDBJ databases">
        <title>Complete genome sequence of the cold-active Pseudoalteromonas aliena strain EH1 isolated from Arctic seawater.</title>
        <authorList>
            <person name="Kim E."/>
            <person name="Heo E."/>
            <person name="Kim H."/>
            <person name="Kim D."/>
        </authorList>
    </citation>
    <scope>NUCLEOTIDE SEQUENCE [LARGE SCALE GENOMIC DNA]</scope>
    <source>
        <strain evidence="1 2">EH1</strain>
    </source>
</reference>
<name>A0A1Q2H124_9GAMM</name>
<protein>
    <submittedName>
        <fullName evidence="1">Uncharacterized protein</fullName>
    </submittedName>
</protein>